<evidence type="ECO:0000256" key="2">
    <source>
        <dbReference type="ARBA" id="ARBA00022723"/>
    </source>
</evidence>
<keyword evidence="3 4" id="KW-0732">Signal</keyword>
<evidence type="ECO:0000256" key="1">
    <source>
        <dbReference type="ARBA" id="ARBA00009175"/>
    </source>
</evidence>
<dbReference type="Gene3D" id="3.40.190.10">
    <property type="entry name" value="Periplasmic binding protein-like II"/>
    <property type="match status" value="2"/>
</dbReference>
<reference evidence="5 6" key="1">
    <citation type="submission" date="2021-02" db="EMBL/GenBank/DDBJ databases">
        <authorList>
            <person name="Han P."/>
        </authorList>
    </citation>
    <scope>NUCLEOTIDE SEQUENCE [LARGE SCALE GENOMIC DNA]</scope>
    <source>
        <strain evidence="5">Candidatus Nitrospira sp. ZN2</strain>
    </source>
</reference>
<feature type="signal peptide" evidence="4">
    <location>
        <begin position="1"/>
        <end position="20"/>
    </location>
</feature>
<evidence type="ECO:0000313" key="5">
    <source>
        <dbReference type="EMBL" id="CAE6784845.1"/>
    </source>
</evidence>
<dbReference type="InterPro" id="IPR005950">
    <property type="entry name" value="ModA"/>
</dbReference>
<comment type="caution">
    <text evidence="5">The sequence shown here is derived from an EMBL/GenBank/DDBJ whole genome shotgun (WGS) entry which is preliminary data.</text>
</comment>
<dbReference type="CDD" id="cd13539">
    <property type="entry name" value="PBP2_AvModA"/>
    <property type="match status" value="1"/>
</dbReference>
<keyword evidence="6" id="KW-1185">Reference proteome</keyword>
<accession>A0ABN7M8Z0</accession>
<feature type="chain" id="PRO_5046144363" evidence="4">
    <location>
        <begin position="21"/>
        <end position="252"/>
    </location>
</feature>
<evidence type="ECO:0000256" key="3">
    <source>
        <dbReference type="ARBA" id="ARBA00022729"/>
    </source>
</evidence>
<gene>
    <name evidence="5" type="ORF">NSPZN2_50057</name>
</gene>
<keyword evidence="2" id="KW-0479">Metal-binding</keyword>
<dbReference type="EMBL" id="CAJNBJ010000018">
    <property type="protein sequence ID" value="CAE6784845.1"/>
    <property type="molecule type" value="Genomic_DNA"/>
</dbReference>
<sequence>MRRFFAIILFILCAVSPVSAEEIAVAAASDLNFAIKEVIGEFEKQTGHRVKLSLGSSGNFYAQLQQGAPFDLYFSADIGYPKKLEEAGLTVPGSLYRYAVGRVVLWAPKTSSLDLAKGLTVLREPTIKKIAIANPKHAPYGRAAVAAMEHAQVYADVKDRLVLGENISQAAQFIESGACDVGIIALSLALAPAMKSAGSYWEIPAEAHPPLEQGAAILKQSKHQELARNFLSFLQGSQGQEIMIRYGFTLPK</sequence>
<comment type="similarity">
    <text evidence="1">Belongs to the bacterial solute-binding protein ModA family.</text>
</comment>
<proteinExistence type="inferred from homology"/>
<dbReference type="InterPro" id="IPR044084">
    <property type="entry name" value="AvModA-like_subst-bd"/>
</dbReference>
<dbReference type="RefSeq" id="WP_213043656.1">
    <property type="nucleotide sequence ID" value="NZ_CAJNBJ010000018.1"/>
</dbReference>
<protein>
    <submittedName>
        <fullName evidence="5">Molybdenum ABC transporter, periplasmic molybdenum-binding protein ModA (TC 3.A.1.8.1)</fullName>
    </submittedName>
</protein>
<dbReference type="NCBIfam" id="TIGR01256">
    <property type="entry name" value="modA"/>
    <property type="match status" value="1"/>
</dbReference>
<name>A0ABN7M8Z0_9BACT</name>
<dbReference type="InterPro" id="IPR050682">
    <property type="entry name" value="ModA/WtpA"/>
</dbReference>
<dbReference type="PANTHER" id="PTHR30632">
    <property type="entry name" value="MOLYBDATE-BINDING PERIPLASMIC PROTEIN"/>
    <property type="match status" value="1"/>
</dbReference>
<evidence type="ECO:0000256" key="4">
    <source>
        <dbReference type="SAM" id="SignalP"/>
    </source>
</evidence>
<dbReference type="PANTHER" id="PTHR30632:SF14">
    <property type="entry name" value="TUNGSTATE_MOLYBDATE_CHROMATE-BINDING PROTEIN MODA"/>
    <property type="match status" value="1"/>
</dbReference>
<dbReference type="PIRSF" id="PIRSF004846">
    <property type="entry name" value="ModA"/>
    <property type="match status" value="1"/>
</dbReference>
<dbReference type="Pfam" id="PF13531">
    <property type="entry name" value="SBP_bac_11"/>
    <property type="match status" value="1"/>
</dbReference>
<dbReference type="SUPFAM" id="SSF53850">
    <property type="entry name" value="Periplasmic binding protein-like II"/>
    <property type="match status" value="1"/>
</dbReference>
<organism evidence="5 6">
    <name type="scientific">Nitrospira defluvii</name>
    <dbReference type="NCBI Taxonomy" id="330214"/>
    <lineage>
        <taxon>Bacteria</taxon>
        <taxon>Pseudomonadati</taxon>
        <taxon>Nitrospirota</taxon>
        <taxon>Nitrospiria</taxon>
        <taxon>Nitrospirales</taxon>
        <taxon>Nitrospiraceae</taxon>
        <taxon>Nitrospira</taxon>
    </lineage>
</organism>
<dbReference type="Proteomes" id="UP000675880">
    <property type="component" value="Unassembled WGS sequence"/>
</dbReference>
<evidence type="ECO:0000313" key="6">
    <source>
        <dbReference type="Proteomes" id="UP000675880"/>
    </source>
</evidence>